<reference evidence="4" key="2">
    <citation type="journal article" date="2021" name="PeerJ">
        <title>Extensive microbial diversity within the chicken gut microbiome revealed by metagenomics and culture.</title>
        <authorList>
            <person name="Gilroy R."/>
            <person name="Ravi A."/>
            <person name="Getino M."/>
            <person name="Pursley I."/>
            <person name="Horton D.L."/>
            <person name="Alikhan N.F."/>
            <person name="Baker D."/>
            <person name="Gharbi K."/>
            <person name="Hall N."/>
            <person name="Watson M."/>
            <person name="Adriaenssens E.M."/>
            <person name="Foster-Nyarko E."/>
            <person name="Jarju S."/>
            <person name="Secka A."/>
            <person name="Antonio M."/>
            <person name="Oren A."/>
            <person name="Chaudhuri R.R."/>
            <person name="La Ragione R."/>
            <person name="Hildebrand F."/>
            <person name="Pallen M.J."/>
        </authorList>
    </citation>
    <scope>NUCLEOTIDE SEQUENCE</scope>
    <source>
        <strain evidence="4">ChiGjej2B2-16831</strain>
    </source>
</reference>
<name>A0A9D1N424_9FIRM</name>
<evidence type="ECO:0000256" key="1">
    <source>
        <dbReference type="PROSITE-ProRule" id="PRU00285"/>
    </source>
</evidence>
<dbReference type="InterPro" id="IPR031107">
    <property type="entry name" value="Small_HSP"/>
</dbReference>
<evidence type="ECO:0000259" key="3">
    <source>
        <dbReference type="PROSITE" id="PS01031"/>
    </source>
</evidence>
<dbReference type="CDD" id="cd06471">
    <property type="entry name" value="ACD_LpsHSP_like"/>
    <property type="match status" value="1"/>
</dbReference>
<proteinExistence type="inferred from homology"/>
<dbReference type="AlphaFoldDB" id="A0A9D1N424"/>
<feature type="domain" description="SHSP" evidence="3">
    <location>
        <begin position="31"/>
        <end position="144"/>
    </location>
</feature>
<sequence length="144" mass="16847">MFELTPFVKRNHVTTYDPFRLFDEMERSFFKGSELGDFRADIRDTGDAYELEADLPGVKKEDIKVDLDNNYLTISAERHAEKDEKDKKGNYVRRERSYGSYSRSFDVTGVQTEQITAEYTDGVLKLHLPKKQEALPTTRRLEIR</sequence>
<dbReference type="InterPro" id="IPR002068">
    <property type="entry name" value="A-crystallin/Hsp20_dom"/>
</dbReference>
<comment type="similarity">
    <text evidence="1 2">Belongs to the small heat shock protein (HSP20) family.</text>
</comment>
<dbReference type="Gene3D" id="2.60.40.790">
    <property type="match status" value="1"/>
</dbReference>
<dbReference type="SUPFAM" id="SSF49764">
    <property type="entry name" value="HSP20-like chaperones"/>
    <property type="match status" value="1"/>
</dbReference>
<organism evidence="4 5">
    <name type="scientific">Candidatus Aphodomorpha intestinavium</name>
    <dbReference type="NCBI Taxonomy" id="2840672"/>
    <lineage>
        <taxon>Bacteria</taxon>
        <taxon>Bacillati</taxon>
        <taxon>Bacillota</taxon>
        <taxon>Clostridia</taxon>
        <taxon>Eubacteriales</taxon>
        <taxon>Candidatus Aphodomorpha</taxon>
    </lineage>
</organism>
<accession>A0A9D1N424</accession>
<reference evidence="4" key="1">
    <citation type="submission" date="2020-10" db="EMBL/GenBank/DDBJ databases">
        <authorList>
            <person name="Gilroy R."/>
        </authorList>
    </citation>
    <scope>NUCLEOTIDE SEQUENCE</scope>
    <source>
        <strain evidence="4">ChiGjej2B2-16831</strain>
    </source>
</reference>
<dbReference type="Pfam" id="PF00011">
    <property type="entry name" value="HSP20"/>
    <property type="match status" value="1"/>
</dbReference>
<gene>
    <name evidence="4" type="ORF">IAD24_03885</name>
</gene>
<evidence type="ECO:0000256" key="2">
    <source>
        <dbReference type="RuleBase" id="RU003616"/>
    </source>
</evidence>
<dbReference type="PROSITE" id="PS01031">
    <property type="entry name" value="SHSP"/>
    <property type="match status" value="1"/>
</dbReference>
<evidence type="ECO:0000313" key="4">
    <source>
        <dbReference type="EMBL" id="HIU94278.1"/>
    </source>
</evidence>
<dbReference type="EMBL" id="DVNZ01000124">
    <property type="protein sequence ID" value="HIU94278.1"/>
    <property type="molecule type" value="Genomic_DNA"/>
</dbReference>
<protein>
    <submittedName>
        <fullName evidence="4">Hsp20/alpha crystallin family protein</fullName>
    </submittedName>
</protein>
<comment type="caution">
    <text evidence="4">The sequence shown here is derived from an EMBL/GenBank/DDBJ whole genome shotgun (WGS) entry which is preliminary data.</text>
</comment>
<dbReference type="InterPro" id="IPR008978">
    <property type="entry name" value="HSP20-like_chaperone"/>
</dbReference>
<dbReference type="Proteomes" id="UP000824128">
    <property type="component" value="Unassembled WGS sequence"/>
</dbReference>
<evidence type="ECO:0000313" key="5">
    <source>
        <dbReference type="Proteomes" id="UP000824128"/>
    </source>
</evidence>
<dbReference type="PANTHER" id="PTHR11527">
    <property type="entry name" value="HEAT-SHOCK PROTEIN 20 FAMILY MEMBER"/>
    <property type="match status" value="1"/>
</dbReference>